<dbReference type="EMBL" id="CAJPDT010000022">
    <property type="protein sequence ID" value="CAF9919293.1"/>
    <property type="molecule type" value="Genomic_DNA"/>
</dbReference>
<dbReference type="InterPro" id="IPR036397">
    <property type="entry name" value="RNaseH_sf"/>
</dbReference>
<dbReference type="PANTHER" id="PTHR22891">
    <property type="entry name" value="EUKARYOTIC TRANSLATION INITIATION FACTOR 2C"/>
    <property type="match status" value="1"/>
</dbReference>
<organism evidence="2 3">
    <name type="scientific">Imshaugia aleurites</name>
    <dbReference type="NCBI Taxonomy" id="172621"/>
    <lineage>
        <taxon>Eukaryota</taxon>
        <taxon>Fungi</taxon>
        <taxon>Dikarya</taxon>
        <taxon>Ascomycota</taxon>
        <taxon>Pezizomycotina</taxon>
        <taxon>Lecanoromycetes</taxon>
        <taxon>OSLEUM clade</taxon>
        <taxon>Lecanoromycetidae</taxon>
        <taxon>Lecanorales</taxon>
        <taxon>Lecanorineae</taxon>
        <taxon>Parmeliaceae</taxon>
        <taxon>Imshaugia</taxon>
    </lineage>
</organism>
<protein>
    <recommendedName>
        <fullName evidence="1">Piwi domain-containing protein</fullName>
    </recommendedName>
</protein>
<dbReference type="InterPro" id="IPR003165">
    <property type="entry name" value="Piwi"/>
</dbReference>
<feature type="domain" description="Piwi" evidence="1">
    <location>
        <begin position="158"/>
        <end position="490"/>
    </location>
</feature>
<dbReference type="Pfam" id="PF02171">
    <property type="entry name" value="Piwi"/>
    <property type="match status" value="1"/>
</dbReference>
<dbReference type="Gene3D" id="3.40.50.2300">
    <property type="match status" value="1"/>
</dbReference>
<dbReference type="InterPro" id="IPR032472">
    <property type="entry name" value="ArgoL2"/>
</dbReference>
<dbReference type="GO" id="GO:0003676">
    <property type="term" value="F:nucleic acid binding"/>
    <property type="evidence" value="ECO:0007669"/>
    <property type="project" value="InterPro"/>
</dbReference>
<sequence length="527" mass="58644">MLTVAARGPSENARRITGDGLSVIGIHPRSGTLNAFGITVSTKMLSVHARILPAPLVKYHEQSLTPKLAEWNLHGKKFISHVSMSTNKWSYLSLSGQEITNEHWHDFETALSSCGMGDCVPDPWRGFEARLHGPSDDDENDSAIHTAIQNAKDNSVRMLWVILPSKSAGIYARIKYWADVKIGIHTVCVLHEKLGKGPMYYANVTHKFNLKLGGINHKVSETDLGILHGGDTMVVGIDVTHPAPKSMEGAPSTVGMVASIDKHFGQWPGALQIQKGKQEILKLRKENEEKGRSNRPEGEEVMVEKIAEMLEGRINVYYQENNKTLPKNILIYRDGVSEGQYQAVLDLELKPIKEHCEKLYKTVKNQAPPKITIVVVAKRHHTRFCPTDANFADKSHFASGKDKPNNYLGNPLNGTVVDRGITLQKGWDFYLQSHVALKGTAKPTHYIVLRDAIGLGGGELEKITHNLCYHYGIATKAVSICPPAYYADILCERGRCYLMKHLNMRGRPAGTRFDVRQSPWRTGVHAE</sequence>
<dbReference type="InterPro" id="IPR012337">
    <property type="entry name" value="RNaseH-like_sf"/>
</dbReference>
<dbReference type="SMART" id="SM00950">
    <property type="entry name" value="Piwi"/>
    <property type="match status" value="1"/>
</dbReference>
<dbReference type="Pfam" id="PF16488">
    <property type="entry name" value="ArgoL2"/>
    <property type="match status" value="1"/>
</dbReference>
<evidence type="ECO:0000259" key="1">
    <source>
        <dbReference type="PROSITE" id="PS50822"/>
    </source>
</evidence>
<dbReference type="Proteomes" id="UP000664534">
    <property type="component" value="Unassembled WGS sequence"/>
</dbReference>
<evidence type="ECO:0000313" key="2">
    <source>
        <dbReference type="EMBL" id="CAF9919293.1"/>
    </source>
</evidence>
<accession>A0A8H3F7S0</accession>
<name>A0A8H3F7S0_9LECA</name>
<dbReference type="CDD" id="cd04657">
    <property type="entry name" value="Piwi_ago-like"/>
    <property type="match status" value="1"/>
</dbReference>
<evidence type="ECO:0000313" key="3">
    <source>
        <dbReference type="Proteomes" id="UP000664534"/>
    </source>
</evidence>
<dbReference type="PROSITE" id="PS50822">
    <property type="entry name" value="PIWI"/>
    <property type="match status" value="1"/>
</dbReference>
<dbReference type="InterPro" id="IPR045246">
    <property type="entry name" value="Piwi_ago-like"/>
</dbReference>
<gene>
    <name evidence="2" type="ORF">IMSHALPRED_004582</name>
</gene>
<proteinExistence type="predicted"/>
<dbReference type="OrthoDB" id="10252740at2759"/>
<reference evidence="2" key="1">
    <citation type="submission" date="2021-03" db="EMBL/GenBank/DDBJ databases">
        <authorList>
            <person name="Tagirdzhanova G."/>
        </authorList>
    </citation>
    <scope>NUCLEOTIDE SEQUENCE</scope>
</reference>
<comment type="caution">
    <text evidence="2">The sequence shown here is derived from an EMBL/GenBank/DDBJ whole genome shotgun (WGS) entry which is preliminary data.</text>
</comment>
<dbReference type="SUPFAM" id="SSF53098">
    <property type="entry name" value="Ribonuclease H-like"/>
    <property type="match status" value="1"/>
</dbReference>
<dbReference type="Gene3D" id="3.30.420.10">
    <property type="entry name" value="Ribonuclease H-like superfamily/Ribonuclease H"/>
    <property type="match status" value="1"/>
</dbReference>
<dbReference type="AlphaFoldDB" id="A0A8H3F7S0"/>
<keyword evidence="3" id="KW-1185">Reference proteome</keyword>